<dbReference type="AlphaFoldDB" id="A0A6I8NV74"/>
<keyword evidence="3" id="KW-0551">Lipid droplet</keyword>
<evidence type="ECO:0000256" key="1">
    <source>
        <dbReference type="ARBA" id="ARBA00004502"/>
    </source>
</evidence>
<evidence type="ECO:0000256" key="2">
    <source>
        <dbReference type="ARBA" id="ARBA00006311"/>
    </source>
</evidence>
<reference evidence="5" key="3">
    <citation type="submission" date="2025-09" db="UniProtKB">
        <authorList>
            <consortium name="Ensembl"/>
        </authorList>
    </citation>
    <scope>IDENTIFICATION</scope>
    <source>
        <strain evidence="5">Glennie</strain>
    </source>
</reference>
<dbReference type="Gene3D" id="1.20.120.340">
    <property type="entry name" value="Flagellar protein FliS"/>
    <property type="match status" value="1"/>
</dbReference>
<dbReference type="InParanoid" id="A0A6I8NV74"/>
<dbReference type="GO" id="GO:0005811">
    <property type="term" value="C:lipid droplet"/>
    <property type="evidence" value="ECO:0007669"/>
    <property type="project" value="UniProtKB-SubCell"/>
</dbReference>
<dbReference type="InterPro" id="IPR004279">
    <property type="entry name" value="Perilipin"/>
</dbReference>
<dbReference type="SUPFAM" id="SSF109775">
    <property type="entry name" value="Mannose-6-phosphate receptor binding protein 1 (Tip47), C-terminal domain"/>
    <property type="match status" value="1"/>
</dbReference>
<evidence type="ECO:0000256" key="4">
    <source>
        <dbReference type="SAM" id="MobiDB-lite"/>
    </source>
</evidence>
<comment type="subcellular location">
    <subcellularLocation>
        <location evidence="1">Lipid droplet</location>
    </subcellularLocation>
</comment>
<reference evidence="5 6" key="1">
    <citation type="journal article" date="2008" name="Nature">
        <title>Genome analysis of the platypus reveals unique signatures of evolution.</title>
        <authorList>
            <person name="Warren W.C."/>
            <person name="Hillier L.W."/>
            <person name="Marshall Graves J.A."/>
            <person name="Birney E."/>
            <person name="Ponting C.P."/>
            <person name="Grutzner F."/>
            <person name="Belov K."/>
            <person name="Miller W."/>
            <person name="Clarke L."/>
            <person name="Chinwalla A.T."/>
            <person name="Yang S.P."/>
            <person name="Heger A."/>
            <person name="Locke D.P."/>
            <person name="Miethke P."/>
            <person name="Waters P.D."/>
            <person name="Veyrunes F."/>
            <person name="Fulton L."/>
            <person name="Fulton B."/>
            <person name="Graves T."/>
            <person name="Wallis J."/>
            <person name="Puente X.S."/>
            <person name="Lopez-Otin C."/>
            <person name="Ordonez G.R."/>
            <person name="Eichler E.E."/>
            <person name="Chen L."/>
            <person name="Cheng Z."/>
            <person name="Deakin J.E."/>
            <person name="Alsop A."/>
            <person name="Thompson K."/>
            <person name="Kirby P."/>
            <person name="Papenfuss A.T."/>
            <person name="Wakefield M.J."/>
            <person name="Olender T."/>
            <person name="Lancet D."/>
            <person name="Huttley G.A."/>
            <person name="Smit A.F."/>
            <person name="Pask A."/>
            <person name="Temple-Smith P."/>
            <person name="Batzer M.A."/>
            <person name="Walker J.A."/>
            <person name="Konkel M.K."/>
            <person name="Harris R.S."/>
            <person name="Whittington C.M."/>
            <person name="Wong E.S."/>
            <person name="Gemmell N.J."/>
            <person name="Buschiazzo E."/>
            <person name="Vargas Jentzsch I.M."/>
            <person name="Merkel A."/>
            <person name="Schmitz J."/>
            <person name="Zemann A."/>
            <person name="Churakov G."/>
            <person name="Kriegs J.O."/>
            <person name="Brosius J."/>
            <person name="Murchison E.P."/>
            <person name="Sachidanandam R."/>
            <person name="Smith C."/>
            <person name="Hannon G.J."/>
            <person name="Tsend-Ayush E."/>
            <person name="McMillan D."/>
            <person name="Attenborough R."/>
            <person name="Rens W."/>
            <person name="Ferguson-Smith M."/>
            <person name="Lefevre C.M."/>
            <person name="Sharp J.A."/>
            <person name="Nicholas K.R."/>
            <person name="Ray D.A."/>
            <person name="Kube M."/>
            <person name="Reinhardt R."/>
            <person name="Pringle T.H."/>
            <person name="Taylor J."/>
            <person name="Jones R.C."/>
            <person name="Nixon B."/>
            <person name="Dacheux J.L."/>
            <person name="Niwa H."/>
            <person name="Sekita Y."/>
            <person name="Huang X."/>
            <person name="Stark A."/>
            <person name="Kheradpour P."/>
            <person name="Kellis M."/>
            <person name="Flicek P."/>
            <person name="Chen Y."/>
            <person name="Webber C."/>
            <person name="Hardison R."/>
            <person name="Nelson J."/>
            <person name="Hallsworth-Pepin K."/>
            <person name="Delehaunty K."/>
            <person name="Markovic C."/>
            <person name="Minx P."/>
            <person name="Feng Y."/>
            <person name="Kremitzki C."/>
            <person name="Mitreva M."/>
            <person name="Glasscock J."/>
            <person name="Wylie T."/>
            <person name="Wohldmann P."/>
            <person name="Thiru P."/>
            <person name="Nhan M.N."/>
            <person name="Pohl C.S."/>
            <person name="Smith S.M."/>
            <person name="Hou S."/>
            <person name="Nefedov M."/>
            <person name="de Jong P.J."/>
            <person name="Renfree M.B."/>
            <person name="Mardis E.R."/>
            <person name="Wilson R.K."/>
        </authorList>
    </citation>
    <scope>NUCLEOTIDE SEQUENCE [LARGE SCALE GENOMIC DNA]</scope>
    <source>
        <strain evidence="5 6">Glennie</strain>
    </source>
</reference>
<evidence type="ECO:0000313" key="6">
    <source>
        <dbReference type="Proteomes" id="UP000002279"/>
    </source>
</evidence>
<sequence>MAFLFLQHESMHPQLMTCLKHWAITSRQLKCQIAGNKGREFRELSKELEFCLVFSVGLYAVVPIFIMSHKEDRESIQTLKKETLEQRHPVMETVLIPSQEGEKTDSQDAVSATSTLREAVPTMLPVGMKTDSGAASSDMKPLALKSAENNTISKKQQPSPQLPMKEPPVETQPLMSAEECSDNAMSNQVTEDIARESETDTTKVSSSIAATTSGETDIISMPPNAGQLPKPEEKLVLTESDYLPIPEEELAKLAEFESEVPSKEERRPHGYFVRLGSLSSQLQPQAYKHSLEKIRCAKLVTQETLFQLYRTIDLVSVFPTWGPFIVVRKSL</sequence>
<dbReference type="Ensembl" id="ENSOANT00000059468.1">
    <property type="protein sequence ID" value="ENSOANP00000045214.1"/>
    <property type="gene ID" value="ENSOANG00000042536.1"/>
</dbReference>
<feature type="region of interest" description="Disordered" evidence="4">
    <location>
        <begin position="151"/>
        <end position="229"/>
    </location>
</feature>
<dbReference type="PANTHER" id="PTHR14024:SF11">
    <property type="entry name" value="PERILIPIN-3"/>
    <property type="match status" value="1"/>
</dbReference>
<reference evidence="5" key="2">
    <citation type="submission" date="2025-08" db="UniProtKB">
        <authorList>
            <consortium name="Ensembl"/>
        </authorList>
    </citation>
    <scope>IDENTIFICATION</scope>
    <source>
        <strain evidence="5">Glennie</strain>
    </source>
</reference>
<dbReference type="Pfam" id="PF03036">
    <property type="entry name" value="Perilipin"/>
    <property type="match status" value="1"/>
</dbReference>
<dbReference type="PANTHER" id="PTHR14024">
    <property type="entry name" value="PERILIPIN"/>
    <property type="match status" value="1"/>
</dbReference>
<evidence type="ECO:0000313" key="5">
    <source>
        <dbReference type="Ensembl" id="ENSOANP00000045214.1"/>
    </source>
</evidence>
<accession>A0A6I8NV74</accession>
<comment type="similarity">
    <text evidence="2">Belongs to the perilipin family.</text>
</comment>
<gene>
    <name evidence="5" type="primary">LOC100086100</name>
</gene>
<organism evidence="5 6">
    <name type="scientific">Ornithorhynchus anatinus</name>
    <name type="common">Duckbill platypus</name>
    <dbReference type="NCBI Taxonomy" id="9258"/>
    <lineage>
        <taxon>Eukaryota</taxon>
        <taxon>Metazoa</taxon>
        <taxon>Chordata</taxon>
        <taxon>Craniata</taxon>
        <taxon>Vertebrata</taxon>
        <taxon>Euteleostomi</taxon>
        <taxon>Mammalia</taxon>
        <taxon>Monotremata</taxon>
        <taxon>Ornithorhynchidae</taxon>
        <taxon>Ornithorhynchus</taxon>
    </lineage>
</organism>
<dbReference type="Bgee" id="ENSOANG00000042536">
    <property type="expression patterns" value="Expressed in ovary and 3 other cell types or tissues"/>
</dbReference>
<name>A0A6I8NV74_ORNAN</name>
<protein>
    <submittedName>
        <fullName evidence="5">Uncharacterized protein</fullName>
    </submittedName>
</protein>
<dbReference type="Gene3D" id="3.30.720.170">
    <property type="entry name" value="Perilipin, alpha-beta domain"/>
    <property type="match status" value="1"/>
</dbReference>
<feature type="compositionally biased region" description="Polar residues" evidence="4">
    <location>
        <begin position="202"/>
        <end position="215"/>
    </location>
</feature>
<feature type="compositionally biased region" description="Basic and acidic residues" evidence="4">
    <location>
        <begin position="192"/>
        <end position="201"/>
    </location>
</feature>
<keyword evidence="6" id="KW-1185">Reference proteome</keyword>
<evidence type="ECO:0000256" key="3">
    <source>
        <dbReference type="ARBA" id="ARBA00022677"/>
    </source>
</evidence>
<proteinExistence type="inferred from homology"/>
<dbReference type="Proteomes" id="UP000002279">
    <property type="component" value="Chromosome X5"/>
</dbReference>